<feature type="non-terminal residue" evidence="1">
    <location>
        <position position="1"/>
    </location>
</feature>
<reference evidence="1" key="1">
    <citation type="journal article" date="2014" name="Front. Microbiol.">
        <title>High frequency of phylogenetically diverse reductive dehalogenase-homologous genes in deep subseafloor sedimentary metagenomes.</title>
        <authorList>
            <person name="Kawai M."/>
            <person name="Futagami T."/>
            <person name="Toyoda A."/>
            <person name="Takaki Y."/>
            <person name="Nishi S."/>
            <person name="Hori S."/>
            <person name="Arai W."/>
            <person name="Tsubouchi T."/>
            <person name="Morono Y."/>
            <person name="Uchiyama I."/>
            <person name="Ito T."/>
            <person name="Fujiyama A."/>
            <person name="Inagaki F."/>
            <person name="Takami H."/>
        </authorList>
    </citation>
    <scope>NUCLEOTIDE SEQUENCE</scope>
    <source>
        <strain evidence="1">Expedition CK06-06</strain>
    </source>
</reference>
<comment type="caution">
    <text evidence="1">The sequence shown here is derived from an EMBL/GenBank/DDBJ whole genome shotgun (WGS) entry which is preliminary data.</text>
</comment>
<evidence type="ECO:0000313" key="1">
    <source>
        <dbReference type="EMBL" id="GAH57874.1"/>
    </source>
</evidence>
<dbReference type="AlphaFoldDB" id="X1HVL7"/>
<dbReference type="EMBL" id="BARU01016044">
    <property type="protein sequence ID" value="GAH57874.1"/>
    <property type="molecule type" value="Genomic_DNA"/>
</dbReference>
<sequence>GLNSPLPAPDDGPRLATISALYAKSAVHNARNQWTTGVSFTQTEIDVSLKGLRRIM</sequence>
<organism evidence="1">
    <name type="scientific">marine sediment metagenome</name>
    <dbReference type="NCBI Taxonomy" id="412755"/>
    <lineage>
        <taxon>unclassified sequences</taxon>
        <taxon>metagenomes</taxon>
        <taxon>ecological metagenomes</taxon>
    </lineage>
</organism>
<name>X1HVL7_9ZZZZ</name>
<protein>
    <submittedName>
        <fullName evidence="1">Uncharacterized protein</fullName>
    </submittedName>
</protein>
<gene>
    <name evidence="1" type="ORF">S03H2_27085</name>
</gene>
<feature type="non-terminal residue" evidence="1">
    <location>
        <position position="56"/>
    </location>
</feature>
<accession>X1HVL7</accession>
<proteinExistence type="predicted"/>